<reference evidence="1" key="1">
    <citation type="submission" date="2019-05" db="EMBL/GenBank/DDBJ databases">
        <title>Annotation for the trematode Fasciolopsis buski.</title>
        <authorList>
            <person name="Choi Y.-J."/>
        </authorList>
    </citation>
    <scope>NUCLEOTIDE SEQUENCE</scope>
    <source>
        <strain evidence="1">HT</strain>
        <tissue evidence="1">Whole worm</tissue>
    </source>
</reference>
<organism evidence="1 2">
    <name type="scientific">Fasciolopsis buskii</name>
    <dbReference type="NCBI Taxonomy" id="27845"/>
    <lineage>
        <taxon>Eukaryota</taxon>
        <taxon>Metazoa</taxon>
        <taxon>Spiralia</taxon>
        <taxon>Lophotrochozoa</taxon>
        <taxon>Platyhelminthes</taxon>
        <taxon>Trematoda</taxon>
        <taxon>Digenea</taxon>
        <taxon>Plagiorchiida</taxon>
        <taxon>Echinostomata</taxon>
        <taxon>Echinostomatoidea</taxon>
        <taxon>Fasciolidae</taxon>
        <taxon>Fasciolopsis</taxon>
    </lineage>
</organism>
<evidence type="ECO:0000313" key="1">
    <source>
        <dbReference type="EMBL" id="KAA0197273.1"/>
    </source>
</evidence>
<dbReference type="AlphaFoldDB" id="A0A8E0S1Z1"/>
<comment type="caution">
    <text evidence="1">The sequence shown here is derived from an EMBL/GenBank/DDBJ whole genome shotgun (WGS) entry which is preliminary data.</text>
</comment>
<protein>
    <submittedName>
        <fullName evidence="1">Uncharacterized protein</fullName>
    </submittedName>
</protein>
<proteinExistence type="predicted"/>
<accession>A0A8E0S1Z1</accession>
<name>A0A8E0S1Z1_9TREM</name>
<dbReference type="EMBL" id="LUCM01002488">
    <property type="protein sequence ID" value="KAA0197273.1"/>
    <property type="molecule type" value="Genomic_DNA"/>
</dbReference>
<evidence type="ECO:0000313" key="2">
    <source>
        <dbReference type="Proteomes" id="UP000728185"/>
    </source>
</evidence>
<keyword evidence="2" id="KW-1185">Reference proteome</keyword>
<sequence>MQGPFSFLLPRVSPYHVKIPPEIRYVLPFLYFVGGCRHFYGLHIRSADSVCWHWSDVCGSASTLCGRSCQSSDEVGE</sequence>
<dbReference type="Proteomes" id="UP000728185">
    <property type="component" value="Unassembled WGS sequence"/>
</dbReference>
<gene>
    <name evidence="1" type="ORF">FBUS_09056</name>
</gene>